<accession>A0ABN7S1S0</accession>
<dbReference type="InterPro" id="IPR020846">
    <property type="entry name" value="MFS_dom"/>
</dbReference>
<dbReference type="PANTHER" id="PTHR23531">
    <property type="entry name" value="QUINOLENE RESISTANCE PROTEIN NORA"/>
    <property type="match status" value="1"/>
</dbReference>
<feature type="transmembrane region" description="Helical" evidence="7">
    <location>
        <begin position="295"/>
        <end position="313"/>
    </location>
</feature>
<evidence type="ECO:0000256" key="6">
    <source>
        <dbReference type="SAM" id="MobiDB-lite"/>
    </source>
</evidence>
<evidence type="ECO:0000256" key="1">
    <source>
        <dbReference type="ARBA" id="ARBA00004651"/>
    </source>
</evidence>
<dbReference type="InterPro" id="IPR011701">
    <property type="entry name" value="MFS"/>
</dbReference>
<sequence length="411" mass="43247">MPTAGSPASARRAPADRIWTADFVKVTAATTLVRTCTQVQIVTMPLFFYHLGSSHALAGLSMTFFTLAALLTRPFIGVSLDAYGRKPIFLIGTAVYMISTFLYGFVAFIPALILLRILHGISFSASSTASSTIASDVLPERRMTEGLGYFGLFGTLAIAVAPTAALSLLDTFSFTVLYSATGAVALIALVIGAGIDSDKRRRSDGSAAGDGRPAADAPGAAKPRWMMLEPRAVRPSAVVLFVSLSTSSVTVFLPTFAISRNIEGIGLFYFVQAAALALSRFIVGRWSARSGPNAIVIVNLILLIIALAGIGFSRSLWELLGWAALFGFANGCLVPQLNAMAVTNADPANRGKANATFYVALDFGIGVGAAGWGLALEALEMQWIFVLAACLPVVAMAVFGIRRGTRTGQAC</sequence>
<evidence type="ECO:0000256" key="4">
    <source>
        <dbReference type="ARBA" id="ARBA00022989"/>
    </source>
</evidence>
<evidence type="ECO:0000256" key="7">
    <source>
        <dbReference type="SAM" id="Phobius"/>
    </source>
</evidence>
<keyword evidence="10" id="KW-1185">Reference proteome</keyword>
<dbReference type="InterPro" id="IPR052714">
    <property type="entry name" value="MFS_Exporter"/>
</dbReference>
<comment type="caution">
    <text evidence="9">The sequence shown here is derived from an EMBL/GenBank/DDBJ whole genome shotgun (WGS) entry which is preliminary data.</text>
</comment>
<evidence type="ECO:0000256" key="2">
    <source>
        <dbReference type="ARBA" id="ARBA00022448"/>
    </source>
</evidence>
<feature type="domain" description="Major facilitator superfamily (MFS) profile" evidence="8">
    <location>
        <begin position="1"/>
        <end position="406"/>
    </location>
</feature>
<dbReference type="Pfam" id="PF07690">
    <property type="entry name" value="MFS_1"/>
    <property type="match status" value="1"/>
</dbReference>
<proteinExistence type="predicted"/>
<dbReference type="InterPro" id="IPR005829">
    <property type="entry name" value="Sugar_transporter_CS"/>
</dbReference>
<feature type="transmembrane region" description="Helical" evidence="7">
    <location>
        <begin position="264"/>
        <end position="283"/>
    </location>
</feature>
<dbReference type="PANTHER" id="PTHR23531:SF1">
    <property type="entry name" value="QUINOLENE RESISTANCE PROTEIN NORA"/>
    <property type="match status" value="1"/>
</dbReference>
<keyword evidence="2" id="KW-0813">Transport</keyword>
<dbReference type="EMBL" id="CAJRAY010000078">
    <property type="protein sequence ID" value="CAG5091030.1"/>
    <property type="molecule type" value="Genomic_DNA"/>
</dbReference>
<reference evidence="9 10" key="1">
    <citation type="submission" date="2021-04" db="EMBL/GenBank/DDBJ databases">
        <authorList>
            <person name="Rakotoarivonina H."/>
        </authorList>
    </citation>
    <scope>NUCLEOTIDE SEQUENCE [LARGE SCALE GENOMIC DNA]</scope>
    <source>
        <strain evidence="9 10">XE</strain>
    </source>
</reference>
<feature type="transmembrane region" description="Helical" evidence="7">
    <location>
        <begin position="175"/>
        <end position="195"/>
    </location>
</feature>
<dbReference type="InterPro" id="IPR036259">
    <property type="entry name" value="MFS_trans_sf"/>
</dbReference>
<dbReference type="Proteomes" id="UP000681526">
    <property type="component" value="Unassembled WGS sequence"/>
</dbReference>
<gene>
    <name evidence="9" type="primary">txxe 2997</name>
    <name evidence="9" type="ORF">TXXE_14880</name>
</gene>
<keyword evidence="5 7" id="KW-0472">Membrane</keyword>
<comment type="subcellular location">
    <subcellularLocation>
        <location evidence="1">Cell membrane</location>
        <topology evidence="1">Multi-pass membrane protein</topology>
    </subcellularLocation>
</comment>
<feature type="transmembrane region" description="Helical" evidence="7">
    <location>
        <begin position="147"/>
        <end position="169"/>
    </location>
</feature>
<evidence type="ECO:0000256" key="5">
    <source>
        <dbReference type="ARBA" id="ARBA00023136"/>
    </source>
</evidence>
<dbReference type="RefSeq" id="WP_213485373.1">
    <property type="nucleotide sequence ID" value="NZ_CAJRAY010000078.1"/>
</dbReference>
<dbReference type="PROSITE" id="PS50850">
    <property type="entry name" value="MFS"/>
    <property type="match status" value="1"/>
</dbReference>
<dbReference type="CDD" id="cd17489">
    <property type="entry name" value="MFS_YfcJ_like"/>
    <property type="match status" value="1"/>
</dbReference>
<protein>
    <submittedName>
        <fullName evidence="9">Major facilitator superfamily MFS_1</fullName>
    </submittedName>
</protein>
<keyword evidence="3 7" id="KW-0812">Transmembrane</keyword>
<organism evidence="9 10">
    <name type="scientific">Thermobacillus xylanilyticus</name>
    <dbReference type="NCBI Taxonomy" id="76633"/>
    <lineage>
        <taxon>Bacteria</taxon>
        <taxon>Bacillati</taxon>
        <taxon>Bacillota</taxon>
        <taxon>Bacilli</taxon>
        <taxon>Bacillales</taxon>
        <taxon>Paenibacillaceae</taxon>
        <taxon>Thermobacillus</taxon>
    </lineage>
</organism>
<feature type="transmembrane region" description="Helical" evidence="7">
    <location>
        <begin position="237"/>
        <end position="258"/>
    </location>
</feature>
<evidence type="ECO:0000313" key="10">
    <source>
        <dbReference type="Proteomes" id="UP000681526"/>
    </source>
</evidence>
<evidence type="ECO:0000259" key="8">
    <source>
        <dbReference type="PROSITE" id="PS50850"/>
    </source>
</evidence>
<feature type="compositionally biased region" description="Low complexity" evidence="6">
    <location>
        <begin position="205"/>
        <end position="219"/>
    </location>
</feature>
<feature type="transmembrane region" description="Helical" evidence="7">
    <location>
        <begin position="319"/>
        <end position="343"/>
    </location>
</feature>
<feature type="region of interest" description="Disordered" evidence="6">
    <location>
        <begin position="198"/>
        <end position="219"/>
    </location>
</feature>
<keyword evidence="4 7" id="KW-1133">Transmembrane helix</keyword>
<feature type="transmembrane region" description="Helical" evidence="7">
    <location>
        <begin position="88"/>
        <end position="111"/>
    </location>
</feature>
<feature type="transmembrane region" description="Helical" evidence="7">
    <location>
        <begin position="355"/>
        <end position="375"/>
    </location>
</feature>
<dbReference type="PROSITE" id="PS00216">
    <property type="entry name" value="SUGAR_TRANSPORT_1"/>
    <property type="match status" value="1"/>
</dbReference>
<evidence type="ECO:0000313" key="9">
    <source>
        <dbReference type="EMBL" id="CAG5091030.1"/>
    </source>
</evidence>
<feature type="transmembrane region" description="Helical" evidence="7">
    <location>
        <begin position="381"/>
        <end position="401"/>
    </location>
</feature>
<dbReference type="SUPFAM" id="SSF103473">
    <property type="entry name" value="MFS general substrate transporter"/>
    <property type="match status" value="1"/>
</dbReference>
<evidence type="ECO:0000256" key="3">
    <source>
        <dbReference type="ARBA" id="ARBA00022692"/>
    </source>
</evidence>
<name>A0ABN7S1S0_THEXY</name>
<feature type="transmembrane region" description="Helical" evidence="7">
    <location>
        <begin position="56"/>
        <end position="76"/>
    </location>
</feature>
<dbReference type="Gene3D" id="1.20.1250.20">
    <property type="entry name" value="MFS general substrate transporter like domains"/>
    <property type="match status" value="1"/>
</dbReference>